<name>A0A3D9LGE9_MARFU</name>
<dbReference type="InterPro" id="IPR011611">
    <property type="entry name" value="PfkB_dom"/>
</dbReference>
<accession>A0A3D9LGE9</accession>
<protein>
    <submittedName>
        <fullName evidence="5">Fructokinase</fullName>
    </submittedName>
</protein>
<dbReference type="PROSITE" id="PS00584">
    <property type="entry name" value="PFKB_KINASES_2"/>
    <property type="match status" value="1"/>
</dbReference>
<dbReference type="Proteomes" id="UP000256779">
    <property type="component" value="Unassembled WGS sequence"/>
</dbReference>
<dbReference type="Gene3D" id="3.40.1190.20">
    <property type="match status" value="1"/>
</dbReference>
<keyword evidence="2" id="KW-0808">Transferase</keyword>
<dbReference type="PANTHER" id="PTHR43085:SF57">
    <property type="entry name" value="CARBOHYDRATE KINASE PFKB DOMAIN-CONTAINING PROTEIN"/>
    <property type="match status" value="1"/>
</dbReference>
<feature type="domain" description="Carbohydrate kinase PfkB" evidence="4">
    <location>
        <begin position="18"/>
        <end position="282"/>
    </location>
</feature>
<dbReference type="PANTHER" id="PTHR43085">
    <property type="entry name" value="HEXOKINASE FAMILY MEMBER"/>
    <property type="match status" value="1"/>
</dbReference>
<comment type="similarity">
    <text evidence="1">Belongs to the carbohydrate kinase PfkB family.</text>
</comment>
<dbReference type="InterPro" id="IPR050306">
    <property type="entry name" value="PfkB_Carbo_kinase"/>
</dbReference>
<dbReference type="InterPro" id="IPR029056">
    <property type="entry name" value="Ribokinase-like"/>
</dbReference>
<evidence type="ECO:0000259" key="4">
    <source>
        <dbReference type="Pfam" id="PF00294"/>
    </source>
</evidence>
<dbReference type="Pfam" id="PF00294">
    <property type="entry name" value="PfkB"/>
    <property type="match status" value="1"/>
</dbReference>
<evidence type="ECO:0000256" key="1">
    <source>
        <dbReference type="ARBA" id="ARBA00010688"/>
    </source>
</evidence>
<dbReference type="InterPro" id="IPR002173">
    <property type="entry name" value="Carboh/pur_kinase_PfkB_CS"/>
</dbReference>
<gene>
    <name evidence="5" type="ORF">C7460_10149</name>
</gene>
<organism evidence="5 6">
    <name type="scientific">Marinoscillum furvescens DSM 4134</name>
    <dbReference type="NCBI Taxonomy" id="1122208"/>
    <lineage>
        <taxon>Bacteria</taxon>
        <taxon>Pseudomonadati</taxon>
        <taxon>Bacteroidota</taxon>
        <taxon>Cytophagia</taxon>
        <taxon>Cytophagales</taxon>
        <taxon>Reichenbachiellaceae</taxon>
        <taxon>Marinoscillum</taxon>
    </lineage>
</organism>
<comment type="caution">
    <text evidence="5">The sequence shown here is derived from an EMBL/GenBank/DDBJ whole genome shotgun (WGS) entry which is preliminary data.</text>
</comment>
<dbReference type="PROSITE" id="PS00583">
    <property type="entry name" value="PFKB_KINASES_1"/>
    <property type="match status" value="1"/>
</dbReference>
<dbReference type="GO" id="GO:0016301">
    <property type="term" value="F:kinase activity"/>
    <property type="evidence" value="ECO:0007669"/>
    <property type="project" value="UniProtKB-KW"/>
</dbReference>
<evidence type="ECO:0000256" key="2">
    <source>
        <dbReference type="ARBA" id="ARBA00022679"/>
    </source>
</evidence>
<proteinExistence type="inferred from homology"/>
<evidence type="ECO:0000313" key="6">
    <source>
        <dbReference type="Proteomes" id="UP000256779"/>
    </source>
</evidence>
<dbReference type="EMBL" id="QREG01000001">
    <property type="protein sequence ID" value="REE05534.1"/>
    <property type="molecule type" value="Genomic_DNA"/>
</dbReference>
<keyword evidence="3 5" id="KW-0418">Kinase</keyword>
<dbReference type="SUPFAM" id="SSF53613">
    <property type="entry name" value="Ribokinase-like"/>
    <property type="match status" value="1"/>
</dbReference>
<evidence type="ECO:0000313" key="5">
    <source>
        <dbReference type="EMBL" id="REE05534.1"/>
    </source>
</evidence>
<dbReference type="AlphaFoldDB" id="A0A3D9LGE9"/>
<dbReference type="RefSeq" id="WP_115866056.1">
    <property type="nucleotide sequence ID" value="NZ_QREG01000001.1"/>
</dbReference>
<evidence type="ECO:0000256" key="3">
    <source>
        <dbReference type="ARBA" id="ARBA00022777"/>
    </source>
</evidence>
<sequence length="299" mass="32763">MSAMKVLAFGEVLWDFIEGEKHFGGAPLNFAAHVVQCGGESAIVSAVGKDKLGEEALMRMKALNVSTKWVQQNNHTTGQVMVVLENGQPSYRIREDVAYDYIDAEMLDISDFRNFKAFYFGTLAQRNEQSRIALNQIIGQSTFETVFFDVNLRKGGFTKAILEQSFVLCTIAKMNDDEVVVMSKLLYDKVMDIGGFITQLQTDYPNIKTYIITRGGEGCTIVEGAVRREVESKAAKVKDTVGAGDAFCAAFLTSYLKTGDALKSARMGNLVGGFVVSESGAVPLYPPGLKRKVELLSEG</sequence>
<reference evidence="5 6" key="1">
    <citation type="submission" date="2018-07" db="EMBL/GenBank/DDBJ databases">
        <title>Genomic Encyclopedia of Type Strains, Phase IV (KMG-IV): sequencing the most valuable type-strain genomes for metagenomic binning, comparative biology and taxonomic classification.</title>
        <authorList>
            <person name="Goeker M."/>
        </authorList>
    </citation>
    <scope>NUCLEOTIDE SEQUENCE [LARGE SCALE GENOMIC DNA]</scope>
    <source>
        <strain evidence="5 6">DSM 4134</strain>
    </source>
</reference>
<keyword evidence="6" id="KW-1185">Reference proteome</keyword>
<dbReference type="OrthoDB" id="9813569at2"/>